<evidence type="ECO:0000313" key="2">
    <source>
        <dbReference type="Proteomes" id="UP001556098"/>
    </source>
</evidence>
<dbReference type="RefSeq" id="WP_367875787.1">
    <property type="nucleotide sequence ID" value="NZ_JBFNXX010000001.1"/>
</dbReference>
<dbReference type="Gene3D" id="3.40.30.10">
    <property type="entry name" value="Glutaredoxin"/>
    <property type="match status" value="1"/>
</dbReference>
<evidence type="ECO:0000313" key="1">
    <source>
        <dbReference type="EMBL" id="MEW9918087.1"/>
    </source>
</evidence>
<dbReference type="SUPFAM" id="SSF52833">
    <property type="entry name" value="Thioredoxin-like"/>
    <property type="match status" value="1"/>
</dbReference>
<dbReference type="Proteomes" id="UP001556098">
    <property type="component" value="Unassembled WGS sequence"/>
</dbReference>
<dbReference type="InterPro" id="IPR012863">
    <property type="entry name" value="DUF1636"/>
</dbReference>
<gene>
    <name evidence="1" type="ORF">AB2B41_00595</name>
</gene>
<dbReference type="Pfam" id="PF07845">
    <property type="entry name" value="DUF1636"/>
    <property type="match status" value="1"/>
</dbReference>
<accession>A0ABV3RGJ7</accession>
<name>A0ABV3RGJ7_9RHOB</name>
<dbReference type="CDD" id="cd02980">
    <property type="entry name" value="TRX_Fd_family"/>
    <property type="match status" value="1"/>
</dbReference>
<sequence length="124" mass="13329">MTTTLYVCTTCRAGQELPEDAVRPGTHLLNALEAQGTPDGVEIIPVKCLSACSNGAAVALSAPGKWTYVYGRMTTEDAADILAGAAKYAASEDGFVPWRERPEQFRKQSLARIPPFQMPLEAAE</sequence>
<protein>
    <submittedName>
        <fullName evidence="1">DUF1636 family protein</fullName>
    </submittedName>
</protein>
<proteinExistence type="predicted"/>
<keyword evidence="2" id="KW-1185">Reference proteome</keyword>
<reference evidence="1 2" key="1">
    <citation type="submission" date="2024-07" db="EMBL/GenBank/DDBJ databases">
        <title>Marimonas sp.nov., isolated from tidal-flat sediment.</title>
        <authorList>
            <person name="Jayan J.N."/>
            <person name="Lee S.S."/>
        </authorList>
    </citation>
    <scope>NUCLEOTIDE SEQUENCE [LARGE SCALE GENOMIC DNA]</scope>
    <source>
        <strain evidence="1 2">MJW-29</strain>
    </source>
</reference>
<dbReference type="EMBL" id="JBFNXX010000001">
    <property type="protein sequence ID" value="MEW9918087.1"/>
    <property type="molecule type" value="Genomic_DNA"/>
</dbReference>
<organism evidence="1 2">
    <name type="scientific">Sulfitobacter sediminis</name>
    <dbReference type="NCBI Taxonomy" id="3234186"/>
    <lineage>
        <taxon>Bacteria</taxon>
        <taxon>Pseudomonadati</taxon>
        <taxon>Pseudomonadota</taxon>
        <taxon>Alphaproteobacteria</taxon>
        <taxon>Rhodobacterales</taxon>
        <taxon>Roseobacteraceae</taxon>
        <taxon>Sulfitobacter</taxon>
    </lineage>
</organism>
<dbReference type="InterPro" id="IPR036249">
    <property type="entry name" value="Thioredoxin-like_sf"/>
</dbReference>
<comment type="caution">
    <text evidence="1">The sequence shown here is derived from an EMBL/GenBank/DDBJ whole genome shotgun (WGS) entry which is preliminary data.</text>
</comment>